<dbReference type="InterPro" id="IPR036188">
    <property type="entry name" value="FAD/NAD-bd_sf"/>
</dbReference>
<dbReference type="InterPro" id="IPR050816">
    <property type="entry name" value="Flavin-dep_Halogenase_NPB"/>
</dbReference>
<dbReference type="Pfam" id="PF04820">
    <property type="entry name" value="Trp_halogenase"/>
    <property type="match status" value="1"/>
</dbReference>
<reference evidence="1" key="1">
    <citation type="submission" date="2013-08" db="EMBL/GenBank/DDBJ databases">
        <authorList>
            <person name="Mendez C."/>
            <person name="Richter M."/>
            <person name="Ferrer M."/>
            <person name="Sanchez J."/>
        </authorList>
    </citation>
    <scope>NUCLEOTIDE SEQUENCE</scope>
</reference>
<gene>
    <name evidence="1" type="ORF">B2A_01577</name>
</gene>
<protein>
    <submittedName>
        <fullName evidence="1">Tryptophan halogenase</fullName>
    </submittedName>
</protein>
<dbReference type="PANTHER" id="PTHR43747">
    <property type="entry name" value="FAD-BINDING PROTEIN"/>
    <property type="match status" value="1"/>
</dbReference>
<evidence type="ECO:0000313" key="1">
    <source>
        <dbReference type="EMBL" id="EQD65516.1"/>
    </source>
</evidence>
<dbReference type="EMBL" id="AUZZ01001148">
    <property type="protein sequence ID" value="EQD65516.1"/>
    <property type="molecule type" value="Genomic_DNA"/>
</dbReference>
<name>T1AY27_9ZZZZ</name>
<proteinExistence type="predicted"/>
<dbReference type="InterPro" id="IPR006905">
    <property type="entry name" value="Flavin_halogenase"/>
</dbReference>
<dbReference type="PANTHER" id="PTHR43747:SF4">
    <property type="entry name" value="FLAVIN-DEPENDENT TRYPTOPHAN HALOGENASE"/>
    <property type="match status" value="1"/>
</dbReference>
<dbReference type="GO" id="GO:0004497">
    <property type="term" value="F:monooxygenase activity"/>
    <property type="evidence" value="ECO:0007669"/>
    <property type="project" value="InterPro"/>
</dbReference>
<comment type="caution">
    <text evidence="1">The sequence shown here is derived from an EMBL/GenBank/DDBJ whole genome shotgun (WGS) entry which is preliminary data.</text>
</comment>
<organism evidence="1">
    <name type="scientific">mine drainage metagenome</name>
    <dbReference type="NCBI Taxonomy" id="410659"/>
    <lineage>
        <taxon>unclassified sequences</taxon>
        <taxon>metagenomes</taxon>
        <taxon>ecological metagenomes</taxon>
    </lineage>
</organism>
<dbReference type="Gene3D" id="3.50.50.60">
    <property type="entry name" value="FAD/NAD(P)-binding domain"/>
    <property type="match status" value="1"/>
</dbReference>
<dbReference type="SUPFAM" id="SSF51905">
    <property type="entry name" value="FAD/NAD(P)-binding domain"/>
    <property type="match status" value="1"/>
</dbReference>
<feature type="non-terminal residue" evidence="1">
    <location>
        <position position="178"/>
    </location>
</feature>
<accession>T1AY27</accession>
<reference evidence="1" key="2">
    <citation type="journal article" date="2014" name="ISME J.">
        <title>Microbial stratification in low pH oxic and suboxic macroscopic growths along an acid mine drainage.</title>
        <authorList>
            <person name="Mendez-Garcia C."/>
            <person name="Mesa V."/>
            <person name="Sprenger R.R."/>
            <person name="Richter M."/>
            <person name="Diez M.S."/>
            <person name="Solano J."/>
            <person name="Bargiela R."/>
            <person name="Golyshina O.V."/>
            <person name="Manteca A."/>
            <person name="Ramos J.L."/>
            <person name="Gallego J.R."/>
            <person name="Llorente I."/>
            <person name="Martins Dos Santos V.A."/>
            <person name="Jensen O.N."/>
            <person name="Pelaez A.I."/>
            <person name="Sanchez J."/>
            <person name="Ferrer M."/>
        </authorList>
    </citation>
    <scope>NUCLEOTIDE SEQUENCE</scope>
</reference>
<dbReference type="AlphaFoldDB" id="T1AY27"/>
<sequence length="178" mass="20102">MPFYTYWHRCALAGTAAPIEHYSLQALAARQSKFMRPIDRPHSPLATIVYALHLDAKRFATYLRAYAEARGTLRTEGKVRSVALRPEDGFIDAITLESGERITSDLYIDCTGFRGLLIEGALKTGYEDWTHWLPCDRAVAVACEHRGPLSSHTLATARPVGWQWRIPLQHRVGNGYVY</sequence>